<comment type="caution">
    <text evidence="1">The sequence shown here is derived from an EMBL/GenBank/DDBJ whole genome shotgun (WGS) entry which is preliminary data.</text>
</comment>
<protein>
    <recommendedName>
        <fullName evidence="3">Adenosine monophosphate-protein transferase</fullName>
    </recommendedName>
</protein>
<evidence type="ECO:0000313" key="1">
    <source>
        <dbReference type="EMBL" id="GFP37245.1"/>
    </source>
</evidence>
<feature type="non-terminal residue" evidence="1">
    <location>
        <position position="1"/>
    </location>
</feature>
<name>A0A6V8PXD8_9ACTN</name>
<dbReference type="AlphaFoldDB" id="A0A6V8PXD8"/>
<dbReference type="Proteomes" id="UP000561271">
    <property type="component" value="Unassembled WGS sequence"/>
</dbReference>
<reference evidence="1 2" key="1">
    <citation type="journal article" date="2020" name="Front. Microbiol.">
        <title>Single-cell genomics of novel Actinobacteria with the Wood-Ljungdahl pathway discovered in a serpentinizing system.</title>
        <authorList>
            <person name="Merino N."/>
            <person name="Kawai M."/>
            <person name="Boyd E.S."/>
            <person name="Colman D.R."/>
            <person name="McGlynn S.E."/>
            <person name="Nealson K.H."/>
            <person name="Kurokawa K."/>
            <person name="Hongoh Y."/>
        </authorList>
    </citation>
    <scope>NUCLEOTIDE SEQUENCE [LARGE SCALE GENOMIC DNA]</scope>
    <source>
        <strain evidence="1 2">S44</strain>
    </source>
</reference>
<accession>A0A6V8PXD8</accession>
<sequence>GSAELIYLVASYLSPEKPDDINFILGMSHFIKSVEDLYEALVNTVPGIKFGLAFCESSGPALVRWTGTDEAMIELAKKNALALSAGHSFIIFLAPGFYPINVLNAVKMVPEVCRIFCATANPAEVIIAETEQGRGILGVIDGLKSTGFETEEDIRWRKDLLRKIGYKQ</sequence>
<dbReference type="Pfam" id="PF04008">
    <property type="entry name" value="Adenosine_kin"/>
    <property type="match status" value="1"/>
</dbReference>
<evidence type="ECO:0008006" key="3">
    <source>
        <dbReference type="Google" id="ProtNLM"/>
    </source>
</evidence>
<dbReference type="InterPro" id="IPR007153">
    <property type="entry name" value="Adenosine_kinase"/>
</dbReference>
<dbReference type="PANTHER" id="PTHR36155:SF1">
    <property type="entry name" value="BLL5354 PROTEIN"/>
    <property type="match status" value="1"/>
</dbReference>
<dbReference type="SUPFAM" id="SSF103165">
    <property type="entry name" value="Ta1353-like"/>
    <property type="match status" value="1"/>
</dbReference>
<proteinExistence type="predicted"/>
<gene>
    <name evidence="1" type="ORF">HKBW3S44_00925</name>
</gene>
<dbReference type="InterPro" id="IPR036902">
    <property type="entry name" value="Ta1353-like_sf"/>
</dbReference>
<dbReference type="PANTHER" id="PTHR36155">
    <property type="entry name" value="BLL5354 PROTEIN"/>
    <property type="match status" value="1"/>
</dbReference>
<dbReference type="EMBL" id="BLSC01000064">
    <property type="protein sequence ID" value="GFP37245.1"/>
    <property type="molecule type" value="Genomic_DNA"/>
</dbReference>
<organism evidence="1 2">
    <name type="scientific">Candidatus Hakubella thermalkaliphila</name>
    <dbReference type="NCBI Taxonomy" id="2754717"/>
    <lineage>
        <taxon>Bacteria</taxon>
        <taxon>Bacillati</taxon>
        <taxon>Actinomycetota</taxon>
        <taxon>Actinomycetota incertae sedis</taxon>
        <taxon>Candidatus Hakubellales</taxon>
        <taxon>Candidatus Hakubellaceae</taxon>
        <taxon>Candidatus Hakubella</taxon>
    </lineage>
</organism>
<evidence type="ECO:0000313" key="2">
    <source>
        <dbReference type="Proteomes" id="UP000561271"/>
    </source>
</evidence>
<dbReference type="Gene3D" id="3.40.1520.10">
    <property type="entry name" value="Ta1353-like"/>
    <property type="match status" value="1"/>
</dbReference>